<dbReference type="PRINTS" id="PR00039">
    <property type="entry name" value="HTHLYSR"/>
</dbReference>
<dbReference type="Gene3D" id="1.10.10.10">
    <property type="entry name" value="Winged helix-like DNA-binding domain superfamily/Winged helix DNA-binding domain"/>
    <property type="match status" value="1"/>
</dbReference>
<dbReference type="PANTHER" id="PTHR30419">
    <property type="entry name" value="HTH-TYPE TRANSCRIPTIONAL REGULATOR YBHD"/>
    <property type="match status" value="1"/>
</dbReference>
<feature type="domain" description="HTH lysR-type" evidence="8">
    <location>
        <begin position="1"/>
        <end position="56"/>
    </location>
</feature>
<dbReference type="InterPro" id="IPR000847">
    <property type="entry name" value="LysR_HTH_N"/>
</dbReference>
<keyword evidence="10" id="KW-1185">Reference proteome</keyword>
<dbReference type="InterPro" id="IPR050950">
    <property type="entry name" value="HTH-type_LysR_regulators"/>
</dbReference>
<evidence type="ECO:0000256" key="3">
    <source>
        <dbReference type="ARBA" id="ARBA00023125"/>
    </source>
</evidence>
<comment type="caution">
    <text evidence="9">The sequence shown here is derived from an EMBL/GenBank/DDBJ whole genome shotgun (WGS) entry which is preliminary data.</text>
</comment>
<comment type="similarity">
    <text evidence="1">Belongs to the LysR transcriptional regulatory family.</text>
</comment>
<dbReference type="SUPFAM" id="SSF46785">
    <property type="entry name" value="Winged helix' DNA-binding domain"/>
    <property type="match status" value="1"/>
</dbReference>
<dbReference type="GO" id="GO:0003677">
    <property type="term" value="F:DNA binding"/>
    <property type="evidence" value="ECO:0007669"/>
    <property type="project" value="UniProtKB-KW"/>
</dbReference>
<dbReference type="InterPro" id="IPR036390">
    <property type="entry name" value="WH_DNA-bd_sf"/>
</dbReference>
<keyword evidence="2" id="KW-0805">Transcription regulation</keyword>
<dbReference type="InterPro" id="IPR005119">
    <property type="entry name" value="LysR_subst-bd"/>
</dbReference>
<dbReference type="PANTHER" id="PTHR30419:SF8">
    <property type="entry name" value="NITROGEN ASSIMILATION TRANSCRIPTIONAL ACTIVATOR-RELATED"/>
    <property type="match status" value="1"/>
</dbReference>
<gene>
    <name evidence="9" type="ORF">ADU59_21635</name>
</gene>
<dbReference type="Pfam" id="PF00126">
    <property type="entry name" value="HTH_1"/>
    <property type="match status" value="1"/>
</dbReference>
<dbReference type="OrthoDB" id="8437302at2"/>
<dbReference type="CDD" id="cd08440">
    <property type="entry name" value="PBP2_LTTR_like_4"/>
    <property type="match status" value="1"/>
</dbReference>
<evidence type="ECO:0000313" key="10">
    <source>
        <dbReference type="Proteomes" id="UP000093111"/>
    </source>
</evidence>
<protein>
    <recommendedName>
        <fullName evidence="6">HTH-type transcriptional regulator TtuA</fullName>
    </recommendedName>
    <alternativeName>
        <fullName evidence="7">Tartrate utilization transcriptional regulator</fullName>
    </alternativeName>
</protein>
<evidence type="ECO:0000256" key="4">
    <source>
        <dbReference type="ARBA" id="ARBA00023163"/>
    </source>
</evidence>
<dbReference type="GO" id="GO:0003700">
    <property type="term" value="F:DNA-binding transcription factor activity"/>
    <property type="evidence" value="ECO:0007669"/>
    <property type="project" value="InterPro"/>
</dbReference>
<dbReference type="SUPFAM" id="SSF53850">
    <property type="entry name" value="Periplasmic binding protein-like II"/>
    <property type="match status" value="1"/>
</dbReference>
<evidence type="ECO:0000256" key="2">
    <source>
        <dbReference type="ARBA" id="ARBA00023015"/>
    </source>
</evidence>
<comment type="function">
    <text evidence="5">Transcriptional regulator of the ttuABCDE tartrate utilization operon.</text>
</comment>
<organism evidence="9 10">
    <name type="scientific">Pararhizobium polonicum</name>
    <dbReference type="NCBI Taxonomy" id="1612624"/>
    <lineage>
        <taxon>Bacteria</taxon>
        <taxon>Pseudomonadati</taxon>
        <taxon>Pseudomonadota</taxon>
        <taxon>Alphaproteobacteria</taxon>
        <taxon>Hyphomicrobiales</taxon>
        <taxon>Rhizobiaceae</taxon>
        <taxon>Rhizobium/Agrobacterium group</taxon>
        <taxon>Pararhizobium</taxon>
    </lineage>
</organism>
<evidence type="ECO:0000256" key="5">
    <source>
        <dbReference type="ARBA" id="ARBA00054626"/>
    </source>
</evidence>
<dbReference type="EMBL" id="LGLV01000014">
    <property type="protein sequence ID" value="OBZ93456.1"/>
    <property type="molecule type" value="Genomic_DNA"/>
</dbReference>
<reference evidence="9 10" key="1">
    <citation type="journal article" date="2016" name="Syst. Appl. Microbiol.">
        <title>Pararhizobium polonicum sp. nov. isolated from tumors on stone fruit rootstocks.</title>
        <authorList>
            <person name="Pulawska J."/>
            <person name="Kuzmanovic N."/>
            <person name="Willems A."/>
            <person name="Pothier J.F."/>
        </authorList>
    </citation>
    <scope>NUCLEOTIDE SEQUENCE [LARGE SCALE GENOMIC DNA]</scope>
    <source>
        <strain evidence="9 10">F5.1</strain>
    </source>
</reference>
<dbReference type="RefSeq" id="WP_158515753.1">
    <property type="nucleotide sequence ID" value="NZ_LGLV01000014.1"/>
</dbReference>
<dbReference type="Proteomes" id="UP000093111">
    <property type="component" value="Unassembled WGS sequence"/>
</dbReference>
<keyword evidence="3" id="KW-0238">DNA-binding</keyword>
<evidence type="ECO:0000259" key="8">
    <source>
        <dbReference type="PROSITE" id="PS50931"/>
    </source>
</evidence>
<dbReference type="Pfam" id="PF03466">
    <property type="entry name" value="LysR_substrate"/>
    <property type="match status" value="1"/>
</dbReference>
<dbReference type="GO" id="GO:0005829">
    <property type="term" value="C:cytosol"/>
    <property type="evidence" value="ECO:0007669"/>
    <property type="project" value="TreeGrafter"/>
</dbReference>
<dbReference type="Gene3D" id="3.40.190.290">
    <property type="match status" value="1"/>
</dbReference>
<name>A0A1C7NXN5_9HYPH</name>
<evidence type="ECO:0000256" key="1">
    <source>
        <dbReference type="ARBA" id="ARBA00009437"/>
    </source>
</evidence>
<dbReference type="PROSITE" id="PS50931">
    <property type="entry name" value="HTH_LYSR"/>
    <property type="match status" value="1"/>
</dbReference>
<sequence>MDDLHAFAEVARKLNYKAAADTLHISPSALSRRIQKLEESLNVQLFVRTTRDVKLTPAGKELFRSAQDILSNVEEMLFAMRGEGHRYSRLIRVGCVPSALRTVLLPVLNTVIDRYPSAQVKIVDATAVQLLDALYQQEISFGISYMGKNESGIDFEPLMEDPFIVAVRDDHPFASRSEVSWDEVSKQRTIAARHGAGLRMLMDLRLAESRMRINWAYEVQHVNSALSLVNEGLGVAVVPQVCIWAANYERVVAVPFEDTKISRTLGLIKLSNTELPPLAQHLWSMFTRIEV</sequence>
<evidence type="ECO:0000256" key="7">
    <source>
        <dbReference type="ARBA" id="ARBA00083243"/>
    </source>
</evidence>
<dbReference type="InterPro" id="IPR036388">
    <property type="entry name" value="WH-like_DNA-bd_sf"/>
</dbReference>
<keyword evidence="4" id="KW-0804">Transcription</keyword>
<accession>A0A1C7NXN5</accession>
<dbReference type="AlphaFoldDB" id="A0A1C7NXN5"/>
<evidence type="ECO:0000256" key="6">
    <source>
        <dbReference type="ARBA" id="ARBA00067332"/>
    </source>
</evidence>
<proteinExistence type="inferred from homology"/>
<evidence type="ECO:0000313" key="9">
    <source>
        <dbReference type="EMBL" id="OBZ93456.1"/>
    </source>
</evidence>
<dbReference type="STRING" id="1612624.ADU59_21635"/>
<dbReference type="FunFam" id="1.10.10.10:FF:000001">
    <property type="entry name" value="LysR family transcriptional regulator"/>
    <property type="match status" value="1"/>
</dbReference>